<dbReference type="Proteomes" id="UP000000707">
    <property type="component" value="Unassembled WGS sequence"/>
</dbReference>
<dbReference type="KEGG" id="cten:18247624"/>
<accession>G3BAI8</accession>
<dbReference type="OrthoDB" id="4018341at2759"/>
<evidence type="ECO:0000313" key="1">
    <source>
        <dbReference type="EMBL" id="EGV61412.1"/>
    </source>
</evidence>
<gene>
    <name evidence="1" type="ORF">CANTEDRAFT_114891</name>
</gene>
<protein>
    <submittedName>
        <fullName evidence="1">Uncharacterized protein</fullName>
    </submittedName>
</protein>
<dbReference type="HOGENOM" id="CLU_1594308_0_0_1"/>
<dbReference type="EMBL" id="GL996527">
    <property type="protein sequence ID" value="EGV61412.1"/>
    <property type="molecule type" value="Genomic_DNA"/>
</dbReference>
<dbReference type="eggNOG" id="ENOG502RJ98">
    <property type="taxonomic scope" value="Eukaryota"/>
</dbReference>
<dbReference type="AlphaFoldDB" id="G3BAI8"/>
<reference evidence="1 2" key="1">
    <citation type="journal article" date="2011" name="Proc. Natl. Acad. Sci. U.S.A.">
        <title>Comparative genomics of xylose-fermenting fungi for enhanced biofuel production.</title>
        <authorList>
            <person name="Wohlbach D.J."/>
            <person name="Kuo A."/>
            <person name="Sato T.K."/>
            <person name="Potts K.M."/>
            <person name="Salamov A.A."/>
            <person name="LaButti K.M."/>
            <person name="Sun H."/>
            <person name="Clum A."/>
            <person name="Pangilinan J.L."/>
            <person name="Lindquist E.A."/>
            <person name="Lucas S."/>
            <person name="Lapidus A."/>
            <person name="Jin M."/>
            <person name="Gunawan C."/>
            <person name="Balan V."/>
            <person name="Dale B.E."/>
            <person name="Jeffries T.W."/>
            <person name="Zinkel R."/>
            <person name="Barry K.W."/>
            <person name="Grigoriev I.V."/>
            <person name="Gasch A.P."/>
        </authorList>
    </citation>
    <scope>NUCLEOTIDE SEQUENCE [LARGE SCALE GENOMIC DNA]</scope>
    <source>
        <strain evidence="2">ATCC 10573 / BCRC 21748 / CBS 615 / JCM 9827 / NBRC 10315 / NRRL Y-1498 / VKM Y-70</strain>
    </source>
</reference>
<keyword evidence="2" id="KW-1185">Reference proteome</keyword>
<organism evidence="2">
    <name type="scientific">Candida tenuis (strain ATCC 10573 / BCRC 21748 / CBS 615 / JCM 9827 / NBRC 10315 / NRRL Y-1498 / VKM Y-70)</name>
    <name type="common">Yeast</name>
    <name type="synonym">Yamadazyma tenuis</name>
    <dbReference type="NCBI Taxonomy" id="590646"/>
    <lineage>
        <taxon>Eukaryota</taxon>
        <taxon>Fungi</taxon>
        <taxon>Dikarya</taxon>
        <taxon>Ascomycota</taxon>
        <taxon>Saccharomycotina</taxon>
        <taxon>Pichiomycetes</taxon>
        <taxon>Debaryomycetaceae</taxon>
        <taxon>Yamadazyma</taxon>
    </lineage>
</organism>
<name>G3BAI8_CANTC</name>
<evidence type="ECO:0000313" key="2">
    <source>
        <dbReference type="Proteomes" id="UP000000707"/>
    </source>
</evidence>
<sequence length="167" mass="19565">MNQAEKGLKSILNFMAENENIFQDDLTRNSFIDLCTNTALYESKAINITLKKYPDVIDTFSKYKALTLNNNSVYTPSAKKVHSNDFDYKVLCYIGCIIVWADFSHNLGILQKETLKSRFGGYHLWDQLFKESTINMKRWKHIIEFRETFPFQPNQFIVILRLLHIGI</sequence>
<proteinExistence type="predicted"/>
<dbReference type="GeneID" id="18247624"/>